<accession>A0ABT2JN05</accession>
<feature type="region of interest" description="Disordered" evidence="1">
    <location>
        <begin position="332"/>
        <end position="353"/>
    </location>
</feature>
<evidence type="ECO:0000256" key="2">
    <source>
        <dbReference type="SAM" id="Phobius"/>
    </source>
</evidence>
<evidence type="ECO:0000313" key="3">
    <source>
        <dbReference type="EMBL" id="MCT2589259.1"/>
    </source>
</evidence>
<comment type="caution">
    <text evidence="3">The sequence shown here is derived from an EMBL/GenBank/DDBJ whole genome shotgun (WGS) entry which is preliminary data.</text>
</comment>
<name>A0ABT2JN05_9ACTN</name>
<keyword evidence="2" id="KW-0472">Membrane</keyword>
<feature type="region of interest" description="Disordered" evidence="1">
    <location>
        <begin position="1"/>
        <end position="33"/>
    </location>
</feature>
<evidence type="ECO:0000313" key="4">
    <source>
        <dbReference type="Proteomes" id="UP001156389"/>
    </source>
</evidence>
<reference evidence="3 4" key="1">
    <citation type="submission" date="2021-10" db="EMBL/GenBank/DDBJ databases">
        <title>Streptomyces gossypii sp. nov., isolated from soil collected from cotton field.</title>
        <authorList>
            <person name="Ge X."/>
            <person name="Chen X."/>
            <person name="Liu W."/>
        </authorList>
    </citation>
    <scope>NUCLEOTIDE SEQUENCE [LARGE SCALE GENOMIC DNA]</scope>
    <source>
        <strain evidence="3 4">N2-109</strain>
    </source>
</reference>
<protein>
    <submittedName>
        <fullName evidence="3">Uncharacterized protein</fullName>
    </submittedName>
</protein>
<dbReference type="RefSeq" id="WP_260216242.1">
    <property type="nucleotide sequence ID" value="NZ_JAJAGO010000002.1"/>
</dbReference>
<sequence>MPPHAAFWPPPTPPVPPAPPGPPGPPAPAAPPGPADGWRAAAVALLNLSGLGLGYALIRQWAALAACLTATALLLLIALPADPDGLSGLVLTAYLVSLGLAALHGAVRGLRTPLAWPPKPPLAVLLGLVLLAAPLSGAVAYDGARDEATQQMLLDRLEEADAMVRAAKSQPFDDVEPQYRKALTAYGDLRDDHPDSRAADRVPDRLDTYYKTVGAPYAEEDYCGAIAPMKYLREVPDSIGEKTLGSLATWPDDRLATSLYECGAEGIGQDEKVTAEGGDLHELLTLFPGSSQAAKVGPAISSEVDKTADQLKDGEPCTAVDDLRTLDAQASALPAPEADGGDDTLAQASREAKRKVESGTYTCGMDQYKDGDFAAARKTLEDFTATYKENKNTPRAKKIVIAAEIAEEDPDAGKRVPTTDSGGSIPMVVSNDSPYEMEVLYTGAKTGRFTLDACGDCTPYSSESEARSTACKDTSQNYARKTINLPTGTTYFLQHSKNSSSSNPRVEKTSIQTNYTYTLCGFVVQRGLGDFDLPELDPSVMLKPTR</sequence>
<dbReference type="Proteomes" id="UP001156389">
    <property type="component" value="Unassembled WGS sequence"/>
</dbReference>
<keyword evidence="4" id="KW-1185">Reference proteome</keyword>
<evidence type="ECO:0000256" key="1">
    <source>
        <dbReference type="SAM" id="MobiDB-lite"/>
    </source>
</evidence>
<keyword evidence="2" id="KW-1133">Transmembrane helix</keyword>
<proteinExistence type="predicted"/>
<feature type="region of interest" description="Disordered" evidence="1">
    <location>
        <begin position="410"/>
        <end position="429"/>
    </location>
</feature>
<keyword evidence="2" id="KW-0812">Transmembrane</keyword>
<feature type="transmembrane region" description="Helical" evidence="2">
    <location>
        <begin position="122"/>
        <end position="141"/>
    </location>
</feature>
<feature type="transmembrane region" description="Helical" evidence="2">
    <location>
        <begin position="87"/>
        <end position="110"/>
    </location>
</feature>
<dbReference type="EMBL" id="JAJAGO010000002">
    <property type="protein sequence ID" value="MCT2589259.1"/>
    <property type="molecule type" value="Genomic_DNA"/>
</dbReference>
<organism evidence="3 4">
    <name type="scientific">Streptomyces gossypii</name>
    <dbReference type="NCBI Taxonomy" id="2883101"/>
    <lineage>
        <taxon>Bacteria</taxon>
        <taxon>Bacillati</taxon>
        <taxon>Actinomycetota</taxon>
        <taxon>Actinomycetes</taxon>
        <taxon>Kitasatosporales</taxon>
        <taxon>Streptomycetaceae</taxon>
        <taxon>Streptomyces</taxon>
    </lineage>
</organism>
<gene>
    <name evidence="3" type="ORF">LHJ74_04810</name>
</gene>
<feature type="transmembrane region" description="Helical" evidence="2">
    <location>
        <begin position="63"/>
        <end position="81"/>
    </location>
</feature>